<dbReference type="EMBL" id="HACG01017427">
    <property type="protein sequence ID" value="CEK64292.1"/>
    <property type="molecule type" value="Transcribed_RNA"/>
</dbReference>
<dbReference type="AlphaFoldDB" id="A0A0B6Z7C2"/>
<sequence length="71" mass="8575">EKTQDVAEKALQREIERLRKEGSRLLQEEQERLRRELKKTHAHDDDKLRQSHDSEIPRIKLKWKAQKSDST</sequence>
<evidence type="ECO:0000256" key="1">
    <source>
        <dbReference type="SAM" id="MobiDB-lite"/>
    </source>
</evidence>
<feature type="compositionally biased region" description="Basic and acidic residues" evidence="1">
    <location>
        <begin position="42"/>
        <end position="58"/>
    </location>
</feature>
<evidence type="ECO:0000313" key="2">
    <source>
        <dbReference type="EMBL" id="CEK64292.1"/>
    </source>
</evidence>
<feature type="non-terminal residue" evidence="2">
    <location>
        <position position="71"/>
    </location>
</feature>
<feature type="region of interest" description="Disordered" evidence="1">
    <location>
        <begin position="38"/>
        <end position="71"/>
    </location>
</feature>
<accession>A0A0B6Z7C2</accession>
<gene>
    <name evidence="2" type="primary">ORF51297</name>
</gene>
<feature type="non-terminal residue" evidence="2">
    <location>
        <position position="1"/>
    </location>
</feature>
<name>A0A0B6Z7C2_9EUPU</name>
<reference evidence="2" key="1">
    <citation type="submission" date="2014-12" db="EMBL/GenBank/DDBJ databases">
        <title>Insight into the proteome of Arion vulgaris.</title>
        <authorList>
            <person name="Aradska J."/>
            <person name="Bulat T."/>
            <person name="Smidak R."/>
            <person name="Sarate P."/>
            <person name="Gangsoo J."/>
            <person name="Sialana F."/>
            <person name="Bilban M."/>
            <person name="Lubec G."/>
        </authorList>
    </citation>
    <scope>NUCLEOTIDE SEQUENCE</scope>
    <source>
        <tissue evidence="2">Skin</tissue>
    </source>
</reference>
<organism evidence="2">
    <name type="scientific">Arion vulgaris</name>
    <dbReference type="NCBI Taxonomy" id="1028688"/>
    <lineage>
        <taxon>Eukaryota</taxon>
        <taxon>Metazoa</taxon>
        <taxon>Spiralia</taxon>
        <taxon>Lophotrochozoa</taxon>
        <taxon>Mollusca</taxon>
        <taxon>Gastropoda</taxon>
        <taxon>Heterobranchia</taxon>
        <taxon>Euthyneura</taxon>
        <taxon>Panpulmonata</taxon>
        <taxon>Eupulmonata</taxon>
        <taxon>Stylommatophora</taxon>
        <taxon>Helicina</taxon>
        <taxon>Arionoidea</taxon>
        <taxon>Arionidae</taxon>
        <taxon>Arion</taxon>
    </lineage>
</organism>
<proteinExistence type="predicted"/>
<protein>
    <submittedName>
        <fullName evidence="2">Uncharacterized protein</fullName>
    </submittedName>
</protein>